<evidence type="ECO:0000256" key="10">
    <source>
        <dbReference type="ARBA" id="ARBA00051096"/>
    </source>
</evidence>
<dbReference type="InterPro" id="IPR016039">
    <property type="entry name" value="Thiolase-like"/>
</dbReference>
<evidence type="ECO:0000256" key="4">
    <source>
        <dbReference type="ARBA" id="ARBA00022516"/>
    </source>
</evidence>
<dbReference type="HAMAP" id="MF_01815">
    <property type="entry name" value="FabH"/>
    <property type="match status" value="1"/>
</dbReference>
<dbReference type="InterPro" id="IPR004655">
    <property type="entry name" value="FabH"/>
</dbReference>
<dbReference type="InterPro" id="IPR013747">
    <property type="entry name" value="ACP_syn_III_C"/>
</dbReference>
<evidence type="ECO:0000256" key="12">
    <source>
        <dbReference type="ARBA" id="ARBA00052467"/>
    </source>
</evidence>
<feature type="domain" description="Beta-ketoacyl-[acyl-carrier-protein] synthase III N-terminal" evidence="16">
    <location>
        <begin position="123"/>
        <end position="201"/>
    </location>
</feature>
<evidence type="ECO:0000256" key="7">
    <source>
        <dbReference type="ARBA" id="ARBA00023098"/>
    </source>
</evidence>
<name>A0A2N3G586_9ACTN</name>
<dbReference type="Proteomes" id="UP000233654">
    <property type="component" value="Unassembled WGS sequence"/>
</dbReference>
<dbReference type="InterPro" id="IPR013751">
    <property type="entry name" value="ACP_syn_III_N"/>
</dbReference>
<dbReference type="Gene3D" id="3.40.47.10">
    <property type="match status" value="1"/>
</dbReference>
<comment type="pathway">
    <text evidence="1 14">Lipid metabolism; fatty acid biosynthesis.</text>
</comment>
<keyword evidence="3 14" id="KW-0963">Cytoplasm</keyword>
<keyword evidence="6 14" id="KW-0276">Fatty acid metabolism</keyword>
<reference evidence="17 18" key="1">
    <citation type="journal article" date="2017" name="ISME J.">
        <title>Potential for microbial H2 and metal transformations associated with novel bacteria and archaea in deep terrestrial subsurface sediments.</title>
        <authorList>
            <person name="Hernsdorf A.W."/>
            <person name="Amano Y."/>
            <person name="Miyakawa K."/>
            <person name="Ise K."/>
            <person name="Suzuki Y."/>
            <person name="Anantharaman K."/>
            <person name="Probst A."/>
            <person name="Burstein D."/>
            <person name="Thomas B.C."/>
            <person name="Banfield J.F."/>
        </authorList>
    </citation>
    <scope>NUCLEOTIDE SEQUENCE [LARGE SCALE GENOMIC DNA]</scope>
    <source>
        <strain evidence="17">HGW-Actinobacteria-3</strain>
    </source>
</reference>
<evidence type="ECO:0000256" key="6">
    <source>
        <dbReference type="ARBA" id="ARBA00022832"/>
    </source>
</evidence>
<dbReference type="GO" id="GO:0005737">
    <property type="term" value="C:cytoplasm"/>
    <property type="evidence" value="ECO:0007669"/>
    <property type="project" value="UniProtKB-SubCell"/>
</dbReference>
<dbReference type="GO" id="GO:0006633">
    <property type="term" value="P:fatty acid biosynthetic process"/>
    <property type="evidence" value="ECO:0007669"/>
    <property type="project" value="UniProtKB-UniRule"/>
</dbReference>
<dbReference type="PANTHER" id="PTHR34069:SF2">
    <property type="entry name" value="BETA-KETOACYL-[ACYL-CARRIER-PROTEIN] SYNTHASE III"/>
    <property type="match status" value="1"/>
</dbReference>
<feature type="active site" evidence="14">
    <location>
        <position position="129"/>
    </location>
</feature>
<comment type="domain">
    <text evidence="14">The last Arg residue of the ACP-binding site is essential for the weak association between ACP/AcpP and FabH.</text>
</comment>
<gene>
    <name evidence="14" type="primary">fabH</name>
    <name evidence="17" type="ORF">CVT63_05700</name>
</gene>
<protein>
    <recommendedName>
        <fullName evidence="14">Beta-ketoacyl-[acyl-carrier-protein] synthase III</fullName>
        <shortName evidence="14">Beta-ketoacyl-ACP synthase III</shortName>
        <shortName evidence="14">KAS III</shortName>
        <ecNumber evidence="14">2.3.1.180</ecNumber>
    </recommendedName>
    <alternativeName>
        <fullName evidence="14">3-oxoacyl-[acyl-carrier-protein] synthase 3</fullName>
    </alternativeName>
    <alternativeName>
        <fullName evidence="14">3-oxoacyl-[acyl-carrier-protein] synthase III</fullName>
    </alternativeName>
</protein>
<dbReference type="SUPFAM" id="SSF53901">
    <property type="entry name" value="Thiolase-like"/>
    <property type="match status" value="1"/>
</dbReference>
<evidence type="ECO:0000313" key="17">
    <source>
        <dbReference type="EMBL" id="PKQ27879.1"/>
    </source>
</evidence>
<proteinExistence type="inferred from homology"/>
<evidence type="ECO:0000256" key="2">
    <source>
        <dbReference type="ARBA" id="ARBA00008642"/>
    </source>
</evidence>
<feature type="active site" evidence="14">
    <location>
        <position position="269"/>
    </location>
</feature>
<accession>A0A2N3G586</accession>
<feature type="region of interest" description="ACP-binding" evidence="14">
    <location>
        <begin position="270"/>
        <end position="274"/>
    </location>
</feature>
<dbReference type="UniPathway" id="UPA00094"/>
<evidence type="ECO:0000259" key="15">
    <source>
        <dbReference type="Pfam" id="PF08541"/>
    </source>
</evidence>
<comment type="catalytic activity">
    <reaction evidence="12">
        <text>2-methylpropanoyl-CoA + malonyl-[ACP] + H(+) = 4-methyl-3-oxopentanoyl-[ACP] + CO2 + CoA</text>
        <dbReference type="Rhea" id="RHEA:42268"/>
        <dbReference type="Rhea" id="RHEA-COMP:9623"/>
        <dbReference type="Rhea" id="RHEA-COMP:9940"/>
        <dbReference type="ChEBI" id="CHEBI:15378"/>
        <dbReference type="ChEBI" id="CHEBI:16526"/>
        <dbReference type="ChEBI" id="CHEBI:57287"/>
        <dbReference type="ChEBI" id="CHEBI:57338"/>
        <dbReference type="ChEBI" id="CHEBI:78449"/>
        <dbReference type="ChEBI" id="CHEBI:78820"/>
        <dbReference type="EC" id="2.3.1.300"/>
    </reaction>
    <physiologicalReaction direction="left-to-right" evidence="12">
        <dbReference type="Rhea" id="RHEA:42269"/>
    </physiologicalReaction>
</comment>
<dbReference type="GO" id="GO:0033818">
    <property type="term" value="F:beta-ketoacyl-acyl-carrier-protein synthase III activity"/>
    <property type="evidence" value="ECO:0007669"/>
    <property type="project" value="UniProtKB-UniRule"/>
</dbReference>
<keyword evidence="9 14" id="KW-0012">Acyltransferase</keyword>
<comment type="catalytic activity">
    <reaction evidence="10">
        <text>malonyl-[ACP] + acetyl-CoA + H(+) = 3-oxobutanoyl-[ACP] + CO2 + CoA</text>
        <dbReference type="Rhea" id="RHEA:12080"/>
        <dbReference type="Rhea" id="RHEA-COMP:9623"/>
        <dbReference type="Rhea" id="RHEA-COMP:9625"/>
        <dbReference type="ChEBI" id="CHEBI:15378"/>
        <dbReference type="ChEBI" id="CHEBI:16526"/>
        <dbReference type="ChEBI" id="CHEBI:57287"/>
        <dbReference type="ChEBI" id="CHEBI:57288"/>
        <dbReference type="ChEBI" id="CHEBI:78449"/>
        <dbReference type="ChEBI" id="CHEBI:78450"/>
        <dbReference type="EC" id="2.3.1.180"/>
    </reaction>
    <physiologicalReaction direction="left-to-right" evidence="10">
        <dbReference type="Rhea" id="RHEA:12081"/>
    </physiologicalReaction>
</comment>
<comment type="subcellular location">
    <subcellularLocation>
        <location evidence="14">Cytoplasm</location>
    </subcellularLocation>
</comment>
<dbReference type="CDD" id="cd00830">
    <property type="entry name" value="KAS_III"/>
    <property type="match status" value="1"/>
</dbReference>
<comment type="similarity">
    <text evidence="2 14">Belongs to the thiolase-like superfamily. FabH family.</text>
</comment>
<evidence type="ECO:0000256" key="9">
    <source>
        <dbReference type="ARBA" id="ARBA00023315"/>
    </source>
</evidence>
<dbReference type="NCBIfam" id="NF006829">
    <property type="entry name" value="PRK09352.1"/>
    <property type="match status" value="1"/>
</dbReference>
<keyword evidence="4 14" id="KW-0444">Lipid biosynthesis</keyword>
<evidence type="ECO:0000256" key="14">
    <source>
        <dbReference type="HAMAP-Rule" id="MF_01815"/>
    </source>
</evidence>
<comment type="caution">
    <text evidence="17">The sequence shown here is derived from an EMBL/GenBank/DDBJ whole genome shotgun (WGS) entry which is preliminary data.</text>
</comment>
<evidence type="ECO:0000256" key="3">
    <source>
        <dbReference type="ARBA" id="ARBA00022490"/>
    </source>
</evidence>
<organism evidence="17 18">
    <name type="scientific">Candidatus Anoxymicrobium japonicum</name>
    <dbReference type="NCBI Taxonomy" id="2013648"/>
    <lineage>
        <taxon>Bacteria</taxon>
        <taxon>Bacillati</taxon>
        <taxon>Actinomycetota</taxon>
        <taxon>Candidatus Geothermincolia</taxon>
        <taxon>Candidatus Geothermincolales</taxon>
        <taxon>Candidatus Anoxymicrobiaceae</taxon>
        <taxon>Candidatus Anoxymicrobium</taxon>
    </lineage>
</organism>
<evidence type="ECO:0000256" key="1">
    <source>
        <dbReference type="ARBA" id="ARBA00005194"/>
    </source>
</evidence>
<dbReference type="Pfam" id="PF08541">
    <property type="entry name" value="ACP_syn_III_C"/>
    <property type="match status" value="1"/>
</dbReference>
<evidence type="ECO:0000256" key="8">
    <source>
        <dbReference type="ARBA" id="ARBA00023160"/>
    </source>
</evidence>
<evidence type="ECO:0000256" key="13">
    <source>
        <dbReference type="ARBA" id="ARBA00052985"/>
    </source>
</evidence>
<comment type="catalytic activity">
    <reaction evidence="13">
        <text>3-methylbutanoyl-CoA + malonyl-[ACP] + H(+) = 5-methyl-3-oxohexanoyl-[ACP] + CO2 + CoA</text>
        <dbReference type="Rhea" id="RHEA:42272"/>
        <dbReference type="Rhea" id="RHEA-COMP:9623"/>
        <dbReference type="Rhea" id="RHEA-COMP:9941"/>
        <dbReference type="ChEBI" id="CHEBI:15378"/>
        <dbReference type="ChEBI" id="CHEBI:16526"/>
        <dbReference type="ChEBI" id="CHEBI:57287"/>
        <dbReference type="ChEBI" id="CHEBI:57345"/>
        <dbReference type="ChEBI" id="CHEBI:78449"/>
        <dbReference type="ChEBI" id="CHEBI:78822"/>
        <dbReference type="EC" id="2.3.1.300"/>
    </reaction>
    <physiologicalReaction direction="left-to-right" evidence="13">
        <dbReference type="Rhea" id="RHEA:42273"/>
    </physiologicalReaction>
</comment>
<evidence type="ECO:0000256" key="5">
    <source>
        <dbReference type="ARBA" id="ARBA00022679"/>
    </source>
</evidence>
<comment type="subunit">
    <text evidence="14">Homodimer.</text>
</comment>
<feature type="domain" description="Beta-ketoacyl-[acyl-carrier-protein] synthase III C-terminal" evidence="15">
    <location>
        <begin position="253"/>
        <end position="342"/>
    </location>
</feature>
<dbReference type="GO" id="GO:0044550">
    <property type="term" value="P:secondary metabolite biosynthetic process"/>
    <property type="evidence" value="ECO:0007669"/>
    <property type="project" value="TreeGrafter"/>
</dbReference>
<evidence type="ECO:0000259" key="16">
    <source>
        <dbReference type="Pfam" id="PF08545"/>
    </source>
</evidence>
<keyword evidence="14" id="KW-0511">Multifunctional enzyme</keyword>
<dbReference type="AlphaFoldDB" id="A0A2N3G586"/>
<dbReference type="PANTHER" id="PTHR34069">
    <property type="entry name" value="3-OXOACYL-[ACYL-CARRIER-PROTEIN] SYNTHASE 3"/>
    <property type="match status" value="1"/>
</dbReference>
<dbReference type="EMBL" id="PHEX01000047">
    <property type="protein sequence ID" value="PKQ27879.1"/>
    <property type="molecule type" value="Genomic_DNA"/>
</dbReference>
<dbReference type="Pfam" id="PF08545">
    <property type="entry name" value="ACP_syn_III"/>
    <property type="match status" value="1"/>
</dbReference>
<dbReference type="GO" id="GO:0004315">
    <property type="term" value="F:3-oxoacyl-[acyl-carrier-protein] synthase activity"/>
    <property type="evidence" value="ECO:0007669"/>
    <property type="project" value="InterPro"/>
</dbReference>
<keyword evidence="8 14" id="KW-0275">Fatty acid biosynthesis</keyword>
<comment type="catalytic activity">
    <reaction evidence="11">
        <text>(2S)-2-methylbutanoyl-CoA + malonyl-[ACP] + H(+) = (4S)-4-methyl-3-oxohexanoyl-[ACP] + CO2 + CoA</text>
        <dbReference type="Rhea" id="RHEA:42276"/>
        <dbReference type="Rhea" id="RHEA-COMP:9623"/>
        <dbReference type="Rhea" id="RHEA-COMP:17148"/>
        <dbReference type="ChEBI" id="CHEBI:15378"/>
        <dbReference type="ChEBI" id="CHEBI:16526"/>
        <dbReference type="ChEBI" id="CHEBI:57287"/>
        <dbReference type="ChEBI" id="CHEBI:78449"/>
        <dbReference type="ChEBI" id="CHEBI:88166"/>
        <dbReference type="ChEBI" id="CHEBI:167462"/>
        <dbReference type="EC" id="2.3.1.300"/>
    </reaction>
    <physiologicalReaction direction="left-to-right" evidence="11">
        <dbReference type="Rhea" id="RHEA:42277"/>
    </physiologicalReaction>
</comment>
<comment type="function">
    <text evidence="14">Catalyzes the condensation reaction of fatty acid synthesis by the addition to an acyl acceptor of two carbons from malonyl-ACP. Catalyzes the first condensation reaction which initiates fatty acid synthesis and may therefore play a role in governing the total rate of fatty acid production. Possesses both acetoacetyl-ACP synthase and acetyl transacylase activities. Its substrate specificity determines the biosynthesis of branched-chain and/or straight-chain of fatty acids.</text>
</comment>
<keyword evidence="7 14" id="KW-0443">Lipid metabolism</keyword>
<sequence length="355" mass="37228">MTVDGARENQGDAPAAGLPVGIVAVGRAVPENCLTNQDLERMVDTSDEWILDRTGISKRHIATEDIASSDLAAEASRRALARARVDPLELDLLIIATATPDMPAPSTACLVQDMIGARNAACFDIGAACSGFLYGLVVASHLIAAGPYKNALVVGVEILSKVTDWNDRNTCVLFGDGAGAAVVGPAALGAGVLSFQLGADGSAADFLKLPGGGSRTPASRESLESNMHTIKMQGREVFQMAVGNMSEAVTETLRKSGHTIDEVDCLIPHQANLRIIKSLCRRLGFPMEKTVVNISEYGNTSAASIPLALVDAQEQGLLEKGDLVVLVSFGAGMTWGAVAMRWCIDRPKNATEQGG</sequence>
<evidence type="ECO:0000313" key="18">
    <source>
        <dbReference type="Proteomes" id="UP000233654"/>
    </source>
</evidence>
<keyword evidence="5 14" id="KW-0808">Transferase</keyword>
<evidence type="ECO:0000256" key="11">
    <source>
        <dbReference type="ARBA" id="ARBA00052407"/>
    </source>
</evidence>
<dbReference type="FunFam" id="3.40.47.10:FF:000004">
    <property type="entry name" value="3-oxoacyl-[acyl-carrier-protein] synthase 3"/>
    <property type="match status" value="1"/>
</dbReference>
<feature type="active site" evidence="14">
    <location>
        <position position="299"/>
    </location>
</feature>
<dbReference type="EC" id="2.3.1.180" evidence="14"/>
<dbReference type="NCBIfam" id="TIGR00747">
    <property type="entry name" value="fabH"/>
    <property type="match status" value="1"/>
</dbReference>